<evidence type="ECO:0000313" key="2">
    <source>
        <dbReference type="Proteomes" id="UP000294752"/>
    </source>
</evidence>
<name>A0A4R7D112_9SPHI</name>
<accession>A0A4R7D112</accession>
<protein>
    <submittedName>
        <fullName evidence="1">Uncharacterized protein</fullName>
    </submittedName>
</protein>
<organism evidence="1 2">
    <name type="scientific">Sphingobacterium paludis</name>
    <dbReference type="NCBI Taxonomy" id="1476465"/>
    <lineage>
        <taxon>Bacteria</taxon>
        <taxon>Pseudomonadati</taxon>
        <taxon>Bacteroidota</taxon>
        <taxon>Sphingobacteriia</taxon>
        <taxon>Sphingobacteriales</taxon>
        <taxon>Sphingobacteriaceae</taxon>
        <taxon>Sphingobacterium</taxon>
    </lineage>
</organism>
<dbReference type="Proteomes" id="UP000294752">
    <property type="component" value="Unassembled WGS sequence"/>
</dbReference>
<reference evidence="1 2" key="1">
    <citation type="submission" date="2019-03" db="EMBL/GenBank/DDBJ databases">
        <title>Genomic Encyclopedia of Type Strains, Phase III (KMG-III): the genomes of soil and plant-associated and newly described type strains.</title>
        <authorList>
            <person name="Whitman W."/>
        </authorList>
    </citation>
    <scope>NUCLEOTIDE SEQUENCE [LARGE SCALE GENOMIC DNA]</scope>
    <source>
        <strain evidence="1 2">CGMCC 1.12801</strain>
    </source>
</reference>
<dbReference type="RefSeq" id="WP_166637841.1">
    <property type="nucleotide sequence ID" value="NZ_SNZV01000005.1"/>
</dbReference>
<proteinExistence type="predicted"/>
<keyword evidence="2" id="KW-1185">Reference proteome</keyword>
<sequence length="57" mass="6462">MKKHTKLIYISPTIEIIPISLESSFAAGSAQVRPVNANQQATDEWDVDPDVERTYTW</sequence>
<comment type="caution">
    <text evidence="1">The sequence shown here is derived from an EMBL/GenBank/DDBJ whole genome shotgun (WGS) entry which is preliminary data.</text>
</comment>
<evidence type="ECO:0000313" key="1">
    <source>
        <dbReference type="EMBL" id="TDS13185.1"/>
    </source>
</evidence>
<dbReference type="EMBL" id="SNZV01000005">
    <property type="protein sequence ID" value="TDS13185.1"/>
    <property type="molecule type" value="Genomic_DNA"/>
</dbReference>
<gene>
    <name evidence="1" type="ORF">B0I21_105319</name>
</gene>
<dbReference type="AlphaFoldDB" id="A0A4R7D112"/>